<comment type="caution">
    <text evidence="1">The sequence shown here is derived from an EMBL/GenBank/DDBJ whole genome shotgun (WGS) entry which is preliminary data.</text>
</comment>
<dbReference type="Gene3D" id="3.40.50.720">
    <property type="entry name" value="NAD(P)-binding Rossmann-like Domain"/>
    <property type="match status" value="1"/>
</dbReference>
<dbReference type="Proteomes" id="UP000630594">
    <property type="component" value="Unassembled WGS sequence"/>
</dbReference>
<gene>
    <name evidence="1" type="ORF">GCM10007231_25400</name>
</gene>
<keyword evidence="2" id="KW-1185">Reference proteome</keyword>
<reference evidence="2" key="1">
    <citation type="journal article" date="2019" name="Int. J. Syst. Evol. Microbiol.">
        <title>The Global Catalogue of Microorganisms (GCM) 10K type strain sequencing project: providing services to taxonomists for standard genome sequencing and annotation.</title>
        <authorList>
            <consortium name="The Broad Institute Genomics Platform"/>
            <consortium name="The Broad Institute Genome Sequencing Center for Infectious Disease"/>
            <person name="Wu L."/>
            <person name="Ma J."/>
        </authorList>
    </citation>
    <scope>NUCLEOTIDE SEQUENCE [LARGE SCALE GENOMIC DNA]</scope>
    <source>
        <strain evidence="2">CCM 7403</strain>
    </source>
</reference>
<dbReference type="Gene3D" id="3.90.180.10">
    <property type="entry name" value="Medium-chain alcohol dehydrogenases, catalytic domain"/>
    <property type="match status" value="1"/>
</dbReference>
<dbReference type="EMBL" id="BMCK01000004">
    <property type="protein sequence ID" value="GGD25057.1"/>
    <property type="molecule type" value="Genomic_DNA"/>
</dbReference>
<dbReference type="Pfam" id="PF13602">
    <property type="entry name" value="ADH_zinc_N_2"/>
    <property type="match status" value="1"/>
</dbReference>
<name>A0ABQ1QG89_9ACTN</name>
<evidence type="ECO:0000313" key="1">
    <source>
        <dbReference type="EMBL" id="GGD25057.1"/>
    </source>
</evidence>
<evidence type="ECO:0008006" key="3">
    <source>
        <dbReference type="Google" id="ProtNLM"/>
    </source>
</evidence>
<organism evidence="1 2">
    <name type="scientific">Nocardioides daphniae</name>
    <dbReference type="NCBI Taxonomy" id="402297"/>
    <lineage>
        <taxon>Bacteria</taxon>
        <taxon>Bacillati</taxon>
        <taxon>Actinomycetota</taxon>
        <taxon>Actinomycetes</taxon>
        <taxon>Propionibacteriales</taxon>
        <taxon>Nocardioidaceae</taxon>
        <taxon>Nocardioides</taxon>
    </lineage>
</organism>
<accession>A0ABQ1QG89</accession>
<protein>
    <recommendedName>
        <fullName evidence="3">Alcohol dehydrogenase-like C-terminal domain-containing protein</fullName>
    </recommendedName>
</protein>
<evidence type="ECO:0000313" key="2">
    <source>
        <dbReference type="Proteomes" id="UP000630594"/>
    </source>
</evidence>
<sequence>MGAQLASGELVMPEDRTIGLEHAGAAFAAMMSGANVGKVVVEVAVR</sequence>
<proteinExistence type="predicted"/>